<evidence type="ECO:0000313" key="4">
    <source>
        <dbReference type="Proteomes" id="UP000298138"/>
    </source>
</evidence>
<name>A0A4S2MM14_9PEZI</name>
<keyword evidence="1" id="KW-0175">Coiled coil</keyword>
<gene>
    <name evidence="3" type="ORF">EX30DRAFT_367583</name>
</gene>
<reference evidence="3 4" key="1">
    <citation type="submission" date="2019-04" db="EMBL/GenBank/DDBJ databases">
        <title>Comparative genomics and transcriptomics to analyze fruiting body development in filamentous ascomycetes.</title>
        <authorList>
            <consortium name="DOE Joint Genome Institute"/>
            <person name="Lutkenhaus R."/>
            <person name="Traeger S."/>
            <person name="Breuer J."/>
            <person name="Kuo A."/>
            <person name="Lipzen A."/>
            <person name="Pangilinan J."/>
            <person name="Dilworth D."/>
            <person name="Sandor L."/>
            <person name="Poggeler S."/>
            <person name="Barry K."/>
            <person name="Grigoriev I.V."/>
            <person name="Nowrousian M."/>
        </authorList>
    </citation>
    <scope>NUCLEOTIDE SEQUENCE [LARGE SCALE GENOMIC DNA]</scope>
    <source>
        <strain evidence="3 4">CBS 389.68</strain>
    </source>
</reference>
<dbReference type="OrthoDB" id="2247093at2759"/>
<protein>
    <recommendedName>
        <fullName evidence="5">BZIP domain-containing protein</fullName>
    </recommendedName>
</protein>
<sequence>MLAVARLFGITTIQEMSAFQRGNYDGLLRSVAGTNDTTHTCATGGMIRLVGVCTGYPEIVEDPVTTEGFREDVWLAQAFGRAQVGTQPQQPCSARLLDIKYIWKRPARPRGSSHINPLPHSIPQVDLCHASRLQLQKLIPNHVHHTTAYVGHRFFETISKKHTTILVCLLAGGFTIQLVFAVIPSKLAAVALSGIHPPLVFQSTLIGPREGDRPCSSASRRLPIAVGVDYKGMSRNTQSYGSFTAAKDDPELASSRGSDHPNIRAPRSDQSLAGPAPGYPNHPPASLFPARPSALSVNTSFASHTSDAYTDASLVTSPSSPDHRTRVATILNDSPRSTKHGIQRRRRSVALQSTTQLHGVSKSSRRQSTSSAMNRQMTDPSTVSPPTSSHRRRPVSMTLPGGEPSGSHNRKTSIHVLSNVLTNEPGLLPPLSRVSSPFRPDNTASSAMTTPTLSQPPTSLPPPIQQSPMQGFSSYGVHGPGYFPPAHTNPMAPSSQGCFPPTHVLQTTSAPPSPSSGNTTAVYDMVANLIRHSGSEMGSRSRVAGPPVLAMDLSEGIVEVQVDSTSGSKNSDQKRKNNAAASKRFRNRRKEATIQQNRRMQELELMEKQQKKVIEQLERELNQERTVRQELESLVQRAQQQGFQLPPARMRPGLPPMSALPPPDSSRTPGIGTTEQRNDYFGRTAIESIPRTAASTPGVQPRGESFGVLEPSVSRAPSVGPTPAVPAPRISPPSTSHRHGHGPPPPPTSYSRQ</sequence>
<feature type="coiled-coil region" evidence="1">
    <location>
        <begin position="600"/>
        <end position="641"/>
    </location>
</feature>
<keyword evidence="4" id="KW-1185">Reference proteome</keyword>
<dbReference type="EMBL" id="ML220205">
    <property type="protein sequence ID" value="TGZ76179.1"/>
    <property type="molecule type" value="Genomic_DNA"/>
</dbReference>
<feature type="compositionally biased region" description="Pro residues" evidence="2">
    <location>
        <begin position="742"/>
        <end position="753"/>
    </location>
</feature>
<feature type="compositionally biased region" description="Basic residues" evidence="2">
    <location>
        <begin position="337"/>
        <end position="348"/>
    </location>
</feature>
<proteinExistence type="predicted"/>
<feature type="region of interest" description="Disordered" evidence="2">
    <location>
        <begin position="312"/>
        <end position="410"/>
    </location>
</feature>
<evidence type="ECO:0000313" key="3">
    <source>
        <dbReference type="EMBL" id="TGZ76179.1"/>
    </source>
</evidence>
<feature type="region of interest" description="Disordered" evidence="2">
    <location>
        <begin position="431"/>
        <end position="461"/>
    </location>
</feature>
<feature type="compositionally biased region" description="Pro residues" evidence="2">
    <location>
        <begin position="653"/>
        <end position="664"/>
    </location>
</feature>
<accession>A0A4S2MM14</accession>
<dbReference type="Proteomes" id="UP000298138">
    <property type="component" value="Unassembled WGS sequence"/>
</dbReference>
<evidence type="ECO:0008006" key="5">
    <source>
        <dbReference type="Google" id="ProtNLM"/>
    </source>
</evidence>
<dbReference type="AlphaFoldDB" id="A0A4S2MM14"/>
<evidence type="ECO:0000256" key="2">
    <source>
        <dbReference type="SAM" id="MobiDB-lite"/>
    </source>
</evidence>
<organism evidence="3 4">
    <name type="scientific">Ascodesmis nigricans</name>
    <dbReference type="NCBI Taxonomy" id="341454"/>
    <lineage>
        <taxon>Eukaryota</taxon>
        <taxon>Fungi</taxon>
        <taxon>Dikarya</taxon>
        <taxon>Ascomycota</taxon>
        <taxon>Pezizomycotina</taxon>
        <taxon>Pezizomycetes</taxon>
        <taxon>Pezizales</taxon>
        <taxon>Ascodesmidaceae</taxon>
        <taxon>Ascodesmis</taxon>
    </lineage>
</organism>
<feature type="region of interest" description="Disordered" evidence="2">
    <location>
        <begin position="239"/>
        <end position="291"/>
    </location>
</feature>
<dbReference type="InParanoid" id="A0A4S2MM14"/>
<feature type="region of interest" description="Disordered" evidence="2">
    <location>
        <begin position="563"/>
        <end position="592"/>
    </location>
</feature>
<evidence type="ECO:0000256" key="1">
    <source>
        <dbReference type="SAM" id="Coils"/>
    </source>
</evidence>
<feature type="region of interest" description="Disordered" evidence="2">
    <location>
        <begin position="646"/>
        <end position="753"/>
    </location>
</feature>